<reference evidence="4 5" key="1">
    <citation type="submission" date="2020-08" db="EMBL/GenBank/DDBJ databases">
        <title>Genomic Encyclopedia of Type Strains, Phase IV (KMG-IV): sequencing the most valuable type-strain genomes for metagenomic binning, comparative biology and taxonomic classification.</title>
        <authorList>
            <person name="Goeker M."/>
        </authorList>
    </citation>
    <scope>NUCLEOTIDE SEQUENCE [LARGE SCALE GENOMIC DNA]</scope>
    <source>
        <strain evidence="4 5">DSM 26723</strain>
    </source>
</reference>
<comment type="caution">
    <text evidence="4">The sequence shown here is derived from an EMBL/GenBank/DDBJ whole genome shotgun (WGS) entry which is preliminary data.</text>
</comment>
<dbReference type="InterPro" id="IPR011964">
    <property type="entry name" value="YVTN_b-propeller_repeat"/>
</dbReference>
<gene>
    <name evidence="4" type="ORF">HNQ60_001627</name>
</gene>
<keyword evidence="1 2" id="KW-0732">Signal</keyword>
<dbReference type="EMBL" id="JACHHZ010000002">
    <property type="protein sequence ID" value="MBB6092749.1"/>
    <property type="molecule type" value="Genomic_DNA"/>
</dbReference>
<feature type="domain" description="YNCE-like beta-propeller" evidence="3">
    <location>
        <begin position="109"/>
        <end position="276"/>
    </location>
</feature>
<feature type="chain" id="PRO_5032348746" evidence="2">
    <location>
        <begin position="20"/>
        <end position="318"/>
    </location>
</feature>
<keyword evidence="5" id="KW-1185">Reference proteome</keyword>
<dbReference type="PANTHER" id="PTHR47197:SF3">
    <property type="entry name" value="DIHYDRO-HEME D1 DEHYDROGENASE"/>
    <property type="match status" value="1"/>
</dbReference>
<protein>
    <submittedName>
        <fullName evidence="4">YVTN family beta-propeller protein</fullName>
    </submittedName>
</protein>
<feature type="signal peptide" evidence="2">
    <location>
        <begin position="1"/>
        <end position="19"/>
    </location>
</feature>
<accession>A0A841HK40</accession>
<evidence type="ECO:0000256" key="1">
    <source>
        <dbReference type="ARBA" id="ARBA00022729"/>
    </source>
</evidence>
<dbReference type="Gene3D" id="2.130.10.10">
    <property type="entry name" value="YVTN repeat-like/Quinoprotein amine dehydrogenase"/>
    <property type="match status" value="2"/>
</dbReference>
<dbReference type="RefSeq" id="WP_184330531.1">
    <property type="nucleotide sequence ID" value="NZ_JACHHZ010000002.1"/>
</dbReference>
<organism evidence="4 5">
    <name type="scientific">Povalibacter uvarum</name>
    <dbReference type="NCBI Taxonomy" id="732238"/>
    <lineage>
        <taxon>Bacteria</taxon>
        <taxon>Pseudomonadati</taxon>
        <taxon>Pseudomonadota</taxon>
        <taxon>Gammaproteobacteria</taxon>
        <taxon>Steroidobacterales</taxon>
        <taxon>Steroidobacteraceae</taxon>
        <taxon>Povalibacter</taxon>
    </lineage>
</organism>
<evidence type="ECO:0000313" key="5">
    <source>
        <dbReference type="Proteomes" id="UP000588068"/>
    </source>
</evidence>
<dbReference type="Pfam" id="PF21783">
    <property type="entry name" value="YNCE"/>
    <property type="match status" value="1"/>
</dbReference>
<dbReference type="InterPro" id="IPR011045">
    <property type="entry name" value="N2O_reductase_N"/>
</dbReference>
<evidence type="ECO:0000259" key="3">
    <source>
        <dbReference type="Pfam" id="PF21783"/>
    </source>
</evidence>
<dbReference type="InterPro" id="IPR048433">
    <property type="entry name" value="YNCE-like_beta-prop"/>
</dbReference>
<proteinExistence type="predicted"/>
<dbReference type="InterPro" id="IPR015943">
    <property type="entry name" value="WD40/YVTN_repeat-like_dom_sf"/>
</dbReference>
<evidence type="ECO:0000256" key="2">
    <source>
        <dbReference type="SAM" id="SignalP"/>
    </source>
</evidence>
<dbReference type="PANTHER" id="PTHR47197">
    <property type="entry name" value="PROTEIN NIRF"/>
    <property type="match status" value="1"/>
</dbReference>
<name>A0A841HK40_9GAMM</name>
<sequence>MKRVVFVFAASILPTLALAAQLLVLNKSDATLSFIDPESGQTSATIATGEGPHEIELSADAKIAVVTNYGASTPGNSLSVVDVNARKELERVDLGDLRRPHGLTLLKNKIYFTAEQARRVGRYDPQSKRVDWTFETAQEGTHMVLASRDGSKLFTTNMGSNNVSVIERGDDDQWTQALIGAGAGPEALDTSPDGRELWVAHSRDGGISIIEIASKKVTQTFDAKTKRSNRLKFTPDGKLVLVSDLSGGELVVIDAAKRTERARIKLGRVPTGILIPDNQRAYVAVSGDNHIAVVDLQALRVTRTIPTGGSPDGMALVR</sequence>
<evidence type="ECO:0000313" key="4">
    <source>
        <dbReference type="EMBL" id="MBB6092749.1"/>
    </source>
</evidence>
<dbReference type="InterPro" id="IPR051200">
    <property type="entry name" value="Host-pathogen_enzymatic-act"/>
</dbReference>
<dbReference type="SUPFAM" id="SSF50974">
    <property type="entry name" value="Nitrous oxide reductase, N-terminal domain"/>
    <property type="match status" value="1"/>
</dbReference>
<dbReference type="Proteomes" id="UP000588068">
    <property type="component" value="Unassembled WGS sequence"/>
</dbReference>
<dbReference type="NCBIfam" id="TIGR02276">
    <property type="entry name" value="beta_rpt_yvtn"/>
    <property type="match status" value="1"/>
</dbReference>
<dbReference type="AlphaFoldDB" id="A0A841HK40"/>